<keyword evidence="3" id="KW-0732">Signal</keyword>
<dbReference type="PROSITE" id="PS51935">
    <property type="entry name" value="NLPC_P60"/>
    <property type="match status" value="1"/>
</dbReference>
<dbReference type="Pfam" id="PF00877">
    <property type="entry name" value="NLPC_P60"/>
    <property type="match status" value="1"/>
</dbReference>
<dbReference type="Gene3D" id="6.10.250.3150">
    <property type="match status" value="1"/>
</dbReference>
<feature type="domain" description="NlpC/P60" evidence="6">
    <location>
        <begin position="264"/>
        <end position="382"/>
    </location>
</feature>
<dbReference type="InterPro" id="IPR057309">
    <property type="entry name" value="PcsB_CC"/>
</dbReference>
<dbReference type="EMBL" id="CAEZXP010000001">
    <property type="protein sequence ID" value="CAB4687744.1"/>
    <property type="molecule type" value="Genomic_DNA"/>
</dbReference>
<dbReference type="AlphaFoldDB" id="A0A6J6NSK7"/>
<proteinExistence type="inferred from homology"/>
<evidence type="ECO:0000256" key="1">
    <source>
        <dbReference type="ARBA" id="ARBA00007074"/>
    </source>
</evidence>
<keyword evidence="5" id="KW-0788">Thiol protease</keyword>
<dbReference type="PANTHER" id="PTHR47053">
    <property type="entry name" value="MUREIN DD-ENDOPEPTIDASE MEPH-RELATED"/>
    <property type="match status" value="1"/>
</dbReference>
<sequence>MTYRPHPVRVSRALRWAAAARRRGHAPHVLLGILAAFAVAAPASATPPLSAKQAEADQVYAQVQALDRALGQADERLNLANYRLNQVQHDIVENARALVVAKANLKKSRDAIAQRLVTLYTAGDSNSTLEVLIGARSLDEVLTQLDTASKVSNLDAQVINQVQKFQVSVRTHAAQLRVERSQVAKLVAARRAQERAAASKLNERRRLLNSLNGEIARLVAQAHARELLAAQRARARYNANQSTLPTSVIGATASAAEGETILPSSNYTGVVGVAMQFLGTPYVWAGAAPGGFDCSGLVSYAYAQLGVSLPHSSYAMWGYGTAVPRDQLQPGDMVFFEGLGHVGIYIGGGQFVHAPHTGDVVKISSLYDAFYTANYVGARRVI</sequence>
<evidence type="ECO:0000256" key="5">
    <source>
        <dbReference type="ARBA" id="ARBA00022807"/>
    </source>
</evidence>
<dbReference type="InterPro" id="IPR051202">
    <property type="entry name" value="Peptidase_C40"/>
</dbReference>
<organism evidence="7">
    <name type="scientific">freshwater metagenome</name>
    <dbReference type="NCBI Taxonomy" id="449393"/>
    <lineage>
        <taxon>unclassified sequences</taxon>
        <taxon>metagenomes</taxon>
        <taxon>ecological metagenomes</taxon>
    </lineage>
</organism>
<evidence type="ECO:0000256" key="4">
    <source>
        <dbReference type="ARBA" id="ARBA00022801"/>
    </source>
</evidence>
<protein>
    <submittedName>
        <fullName evidence="7">Unannotated protein</fullName>
    </submittedName>
</protein>
<comment type="similarity">
    <text evidence="1">Belongs to the peptidase C40 family.</text>
</comment>
<dbReference type="Gene3D" id="3.90.1720.10">
    <property type="entry name" value="endopeptidase domain like (from Nostoc punctiforme)"/>
    <property type="match status" value="1"/>
</dbReference>
<dbReference type="InterPro" id="IPR038765">
    <property type="entry name" value="Papain-like_cys_pep_sf"/>
</dbReference>
<evidence type="ECO:0000313" key="7">
    <source>
        <dbReference type="EMBL" id="CAB4687744.1"/>
    </source>
</evidence>
<keyword evidence="4" id="KW-0378">Hydrolase</keyword>
<dbReference type="GO" id="GO:0008234">
    <property type="term" value="F:cysteine-type peptidase activity"/>
    <property type="evidence" value="ECO:0007669"/>
    <property type="project" value="UniProtKB-KW"/>
</dbReference>
<dbReference type="SUPFAM" id="SSF54001">
    <property type="entry name" value="Cysteine proteinases"/>
    <property type="match status" value="1"/>
</dbReference>
<name>A0A6J6NSK7_9ZZZZ</name>
<gene>
    <name evidence="7" type="ORF">UFOPK2399_00477</name>
</gene>
<reference evidence="7" key="1">
    <citation type="submission" date="2020-05" db="EMBL/GenBank/DDBJ databases">
        <authorList>
            <person name="Chiriac C."/>
            <person name="Salcher M."/>
            <person name="Ghai R."/>
            <person name="Kavagutti S V."/>
        </authorList>
    </citation>
    <scope>NUCLEOTIDE SEQUENCE</scope>
</reference>
<evidence type="ECO:0000259" key="6">
    <source>
        <dbReference type="PROSITE" id="PS51935"/>
    </source>
</evidence>
<dbReference type="PANTHER" id="PTHR47053:SF1">
    <property type="entry name" value="MUREIN DD-ENDOPEPTIDASE MEPH-RELATED"/>
    <property type="match status" value="1"/>
</dbReference>
<accession>A0A6J6NSK7</accession>
<dbReference type="GO" id="GO:0006508">
    <property type="term" value="P:proteolysis"/>
    <property type="evidence" value="ECO:0007669"/>
    <property type="project" value="UniProtKB-KW"/>
</dbReference>
<evidence type="ECO:0000256" key="3">
    <source>
        <dbReference type="ARBA" id="ARBA00022729"/>
    </source>
</evidence>
<keyword evidence="2" id="KW-0645">Protease</keyword>
<evidence type="ECO:0000256" key="2">
    <source>
        <dbReference type="ARBA" id="ARBA00022670"/>
    </source>
</evidence>
<dbReference type="Pfam" id="PF24568">
    <property type="entry name" value="CC_PcsB"/>
    <property type="match status" value="1"/>
</dbReference>
<dbReference type="InterPro" id="IPR000064">
    <property type="entry name" value="NLP_P60_dom"/>
</dbReference>